<accession>A0ABV6BCM0</accession>
<evidence type="ECO:0000313" key="1">
    <source>
        <dbReference type="EMBL" id="MFC0048567.1"/>
    </source>
</evidence>
<sequence>MNIPTMKDDTLSLFNLSYFSHDEEMENFSKHIFLVFKGARTGVIGGNDPFEDSIIGISPKVFTLLMLARFNMCFRPVASNPDVGVMLEVPMPFGSLVVYSSKPKCWTAPTAPTQHLGFTMMFNRHHQSLAHAVREYSGLLVIPEGSNDRLVVGTTFRFNEDTHLEDVCDNVYRLVNQLSELDEKLTSYTSTSMM</sequence>
<dbReference type="Proteomes" id="UP001589813">
    <property type="component" value="Unassembled WGS sequence"/>
</dbReference>
<protein>
    <submittedName>
        <fullName evidence="1">Uncharacterized protein</fullName>
    </submittedName>
</protein>
<proteinExistence type="predicted"/>
<name>A0ABV6BCM0_9GAMM</name>
<keyword evidence="2" id="KW-1185">Reference proteome</keyword>
<organism evidence="1 2">
    <name type="scientific">Rheinheimera tilapiae</name>
    <dbReference type="NCBI Taxonomy" id="875043"/>
    <lineage>
        <taxon>Bacteria</taxon>
        <taxon>Pseudomonadati</taxon>
        <taxon>Pseudomonadota</taxon>
        <taxon>Gammaproteobacteria</taxon>
        <taxon>Chromatiales</taxon>
        <taxon>Chromatiaceae</taxon>
        <taxon>Rheinheimera</taxon>
    </lineage>
</organism>
<dbReference type="RefSeq" id="WP_377242872.1">
    <property type="nucleotide sequence ID" value="NZ_JBHLXP010000001.1"/>
</dbReference>
<gene>
    <name evidence="1" type="ORF">ACFFJP_09725</name>
</gene>
<reference evidence="1 2" key="1">
    <citation type="submission" date="2024-09" db="EMBL/GenBank/DDBJ databases">
        <authorList>
            <person name="Sun Q."/>
            <person name="Mori K."/>
        </authorList>
    </citation>
    <scope>NUCLEOTIDE SEQUENCE [LARGE SCALE GENOMIC DNA]</scope>
    <source>
        <strain evidence="1 2">KCTC 23315</strain>
    </source>
</reference>
<evidence type="ECO:0000313" key="2">
    <source>
        <dbReference type="Proteomes" id="UP001589813"/>
    </source>
</evidence>
<comment type="caution">
    <text evidence="1">The sequence shown here is derived from an EMBL/GenBank/DDBJ whole genome shotgun (WGS) entry which is preliminary data.</text>
</comment>
<dbReference type="EMBL" id="JBHLXP010000001">
    <property type="protein sequence ID" value="MFC0048567.1"/>
    <property type="molecule type" value="Genomic_DNA"/>
</dbReference>